<dbReference type="GO" id="GO:1902600">
    <property type="term" value="P:proton transmembrane transport"/>
    <property type="evidence" value="ECO:0007669"/>
    <property type="project" value="InterPro"/>
</dbReference>
<evidence type="ECO:0000256" key="2">
    <source>
        <dbReference type="ARBA" id="ARBA00007367"/>
    </source>
</evidence>
<dbReference type="GO" id="GO:0016020">
    <property type="term" value="C:membrane"/>
    <property type="evidence" value="ECO:0007669"/>
    <property type="project" value="UniProtKB-SubCell"/>
</dbReference>
<comment type="subcellular location">
    <subcellularLocation>
        <location evidence="1">Membrane</location>
        <topology evidence="1">Multi-pass membrane protein</topology>
    </subcellularLocation>
</comment>
<accession>A0A8K0G0Z7</accession>
<evidence type="ECO:0000256" key="4">
    <source>
        <dbReference type="ARBA" id="ARBA00022989"/>
    </source>
</evidence>
<evidence type="ECO:0000256" key="3">
    <source>
        <dbReference type="ARBA" id="ARBA00022692"/>
    </source>
</evidence>
<evidence type="ECO:0000256" key="5">
    <source>
        <dbReference type="ARBA" id="ARBA00023136"/>
    </source>
</evidence>
<feature type="domain" description="Cation/H+ exchanger transmembrane" evidence="7">
    <location>
        <begin position="115"/>
        <end position="491"/>
    </location>
</feature>
<dbReference type="Pfam" id="PF00999">
    <property type="entry name" value="Na_H_Exchanger"/>
    <property type="match status" value="1"/>
</dbReference>
<proteinExistence type="inferred from homology"/>
<comment type="caution">
    <text evidence="8">The sequence shown here is derived from an EMBL/GenBank/DDBJ whole genome shotgun (WGS) entry which is preliminary data.</text>
</comment>
<organism evidence="8 9">
    <name type="scientific">Ignelater luminosus</name>
    <name type="common">Cucubano</name>
    <name type="synonym">Pyrophorus luminosus</name>
    <dbReference type="NCBI Taxonomy" id="2038154"/>
    <lineage>
        <taxon>Eukaryota</taxon>
        <taxon>Metazoa</taxon>
        <taxon>Ecdysozoa</taxon>
        <taxon>Arthropoda</taxon>
        <taxon>Hexapoda</taxon>
        <taxon>Insecta</taxon>
        <taxon>Pterygota</taxon>
        <taxon>Neoptera</taxon>
        <taxon>Endopterygota</taxon>
        <taxon>Coleoptera</taxon>
        <taxon>Polyphaga</taxon>
        <taxon>Elateriformia</taxon>
        <taxon>Elateroidea</taxon>
        <taxon>Elateridae</taxon>
        <taxon>Agrypninae</taxon>
        <taxon>Pyrophorini</taxon>
        <taxon>Ignelater</taxon>
    </lineage>
</organism>
<sequence length="534" mass="57998">MPSFLRRRVAMQPDFTKPKETAKRSVFVAYKIWHIVLEADLGGFGLMDQPRILLKSPRLVLEKRVVKWVHDGCLDGLLIDFGRCFDTLFAKIQISDPIKPQLMLGDGLSQPILFITAKIAGCIVNIVKIPPMVGMLLMGVLLRNVGFLHITGGYTRFTAVLRQLALVNILLPAGLGLDAKALKKMSWMILNLAVIPVAVEVVGVTVMSYFLLDLPWLWGILVGLLLAAVSPAVIIPCLFELQDLGYGVNKGIHTLVIAASTFNDIICIALFGIVLGLIFSTGSLVMQILQGPIVIAIGFAYGILWGFVCQLIPHKEQEHYITLRTLLLGLGCVLSAVGSDAIGYGGAGALGCIVAAFVASLGWRRQGWGNNNPVRANFVLLWKFFEPISFGLIGMEVNFDILEAYTVLWGTVSMIVPLLMRIITSFGSTQCTNFNLKENIFVAISWIPKATVQAALGPAALDIARANGDPIAESYANSVLITAVISILITSPIGAILIMQLGPRLLHRTIPDTPHQQENGITNLAAVVEDSERL</sequence>
<keyword evidence="5 6" id="KW-0472">Membrane</keyword>
<gene>
    <name evidence="8" type="ORF">ILUMI_21939</name>
</gene>
<dbReference type="Proteomes" id="UP000801492">
    <property type="component" value="Unassembled WGS sequence"/>
</dbReference>
<protein>
    <recommendedName>
        <fullName evidence="7">Cation/H+ exchanger transmembrane domain-containing protein</fullName>
    </recommendedName>
</protein>
<dbReference type="PANTHER" id="PTHR31102:SF21">
    <property type="entry name" value="NA[+]_H[+] HYDROGEN ANTIPORTER 2, ISOFORM B"/>
    <property type="match status" value="1"/>
</dbReference>
<comment type="similarity">
    <text evidence="2">Belongs to the monovalent cation:proton antiporter 1 (CPA1) transporter (TC 2.A.36) family.</text>
</comment>
<feature type="transmembrane region" description="Helical" evidence="6">
    <location>
        <begin position="189"/>
        <end position="210"/>
    </location>
</feature>
<keyword evidence="4 6" id="KW-1133">Transmembrane helix</keyword>
<name>A0A8K0G0Z7_IGNLU</name>
<feature type="transmembrane region" description="Helical" evidence="6">
    <location>
        <begin position="407"/>
        <end position="428"/>
    </location>
</feature>
<evidence type="ECO:0000256" key="1">
    <source>
        <dbReference type="ARBA" id="ARBA00004141"/>
    </source>
</evidence>
<evidence type="ECO:0000313" key="9">
    <source>
        <dbReference type="Proteomes" id="UP000801492"/>
    </source>
</evidence>
<feature type="transmembrane region" description="Helical" evidence="6">
    <location>
        <begin position="344"/>
        <end position="363"/>
    </location>
</feature>
<keyword evidence="9" id="KW-1185">Reference proteome</keyword>
<dbReference type="AlphaFoldDB" id="A0A8K0G0Z7"/>
<feature type="transmembrane region" description="Helical" evidence="6">
    <location>
        <begin position="216"/>
        <end position="239"/>
    </location>
</feature>
<feature type="transmembrane region" description="Helical" evidence="6">
    <location>
        <begin position="440"/>
        <end position="459"/>
    </location>
</feature>
<dbReference type="EMBL" id="VTPC01090207">
    <property type="protein sequence ID" value="KAF2884247.1"/>
    <property type="molecule type" value="Genomic_DNA"/>
</dbReference>
<dbReference type="InterPro" id="IPR051843">
    <property type="entry name" value="CPA1_transporter"/>
</dbReference>
<feature type="transmembrane region" description="Helical" evidence="6">
    <location>
        <begin position="479"/>
        <end position="499"/>
    </location>
</feature>
<evidence type="ECO:0000313" key="8">
    <source>
        <dbReference type="EMBL" id="KAF2884247.1"/>
    </source>
</evidence>
<dbReference type="GO" id="GO:0015297">
    <property type="term" value="F:antiporter activity"/>
    <property type="evidence" value="ECO:0007669"/>
    <property type="project" value="InterPro"/>
</dbReference>
<dbReference type="InterPro" id="IPR006153">
    <property type="entry name" value="Cation/H_exchanger_TM"/>
</dbReference>
<dbReference type="InterPro" id="IPR038770">
    <property type="entry name" value="Na+/solute_symporter_sf"/>
</dbReference>
<feature type="transmembrane region" description="Helical" evidence="6">
    <location>
        <begin position="375"/>
        <end position="395"/>
    </location>
</feature>
<keyword evidence="3 6" id="KW-0812">Transmembrane</keyword>
<feature type="transmembrane region" description="Helical" evidence="6">
    <location>
        <begin position="160"/>
        <end position="177"/>
    </location>
</feature>
<feature type="transmembrane region" description="Helical" evidence="6">
    <location>
        <begin position="284"/>
        <end position="308"/>
    </location>
</feature>
<feature type="transmembrane region" description="Helical" evidence="6">
    <location>
        <begin position="251"/>
        <end position="278"/>
    </location>
</feature>
<evidence type="ECO:0000256" key="6">
    <source>
        <dbReference type="SAM" id="Phobius"/>
    </source>
</evidence>
<reference evidence="8" key="1">
    <citation type="submission" date="2019-08" db="EMBL/GenBank/DDBJ databases">
        <title>The genome of the North American firefly Photinus pyralis.</title>
        <authorList>
            <consortium name="Photinus pyralis genome working group"/>
            <person name="Fallon T.R."/>
            <person name="Sander Lower S.E."/>
            <person name="Weng J.-K."/>
        </authorList>
    </citation>
    <scope>NUCLEOTIDE SEQUENCE</scope>
    <source>
        <strain evidence="8">TRF0915ILg1</strain>
        <tissue evidence="8">Whole body</tissue>
    </source>
</reference>
<evidence type="ECO:0000259" key="7">
    <source>
        <dbReference type="Pfam" id="PF00999"/>
    </source>
</evidence>
<dbReference type="PANTHER" id="PTHR31102">
    <property type="match status" value="1"/>
</dbReference>
<dbReference type="OrthoDB" id="423807at2759"/>
<feature type="transmembrane region" description="Helical" evidence="6">
    <location>
        <begin position="320"/>
        <end position="338"/>
    </location>
</feature>
<dbReference type="Gene3D" id="1.20.1530.20">
    <property type="match status" value="1"/>
</dbReference>